<sequence>MSCAHAAGIRPATFGVLRLPRSVVVGAQQRFAIANIAAEFGTNVLVCTDPRLAVSAELEALVRSLEDRDLNVRVYGDTQAELPVPGIIACVEELKGQDIDVIIGFGGGSCMDMAKVVSVLLTHGGKPSDYYGEFAVPGPTKPVIALPTTAGTGSEATAIAVVSDPDLGMKMGISSPHIIPFAAVCDPELTYSCPPSLTAATGADTFVHLVESFTAITREPTSTLASERVFVGKNILTDSIALNGIGLVGRSLVTAYKDAENTEARGGMMLAALYGGVVLSNAGTAAAHAIQYPVGALTHTPHGVGVGLLLPYVVRHNFPAIQPQLAQIAEALGRDIRGLDERAAAVAGVEAIDEVIAAIELPPTLADLGVQESDLAQIATLSLNSKRLIDNNPVPLDLDAVTSIVNAAFAGDRTIR</sequence>
<protein>
    <submittedName>
        <fullName evidence="6">Iron-containing alcohol dehydrogenase family protein</fullName>
    </submittedName>
</protein>
<evidence type="ECO:0000259" key="5">
    <source>
        <dbReference type="Pfam" id="PF25137"/>
    </source>
</evidence>
<dbReference type="Gene3D" id="3.40.50.1970">
    <property type="match status" value="1"/>
</dbReference>
<keyword evidence="2" id="KW-0560">Oxidoreductase</keyword>
<evidence type="ECO:0000313" key="6">
    <source>
        <dbReference type="EMBL" id="CCQ48284.1"/>
    </source>
</evidence>
<dbReference type="OrthoDB" id="323926at2"/>
<dbReference type="Pfam" id="PF25137">
    <property type="entry name" value="ADH_Fe_C"/>
    <property type="match status" value="1"/>
</dbReference>
<dbReference type="GO" id="GO:0046872">
    <property type="term" value="F:metal ion binding"/>
    <property type="evidence" value="ECO:0007669"/>
    <property type="project" value="InterPro"/>
</dbReference>
<dbReference type="SUPFAM" id="SSF56796">
    <property type="entry name" value="Dehydroquinate synthase-like"/>
    <property type="match status" value="1"/>
</dbReference>
<feature type="domain" description="Fe-containing alcohol dehydrogenase-like C-terminal" evidence="5">
    <location>
        <begin position="198"/>
        <end position="409"/>
    </location>
</feature>
<dbReference type="InterPro" id="IPR056798">
    <property type="entry name" value="ADH_Fe_C"/>
</dbReference>
<feature type="domain" description="Alcohol dehydrogenase iron-type/glycerol dehydrogenase GldA" evidence="4">
    <location>
        <begin position="20"/>
        <end position="187"/>
    </location>
</feature>
<dbReference type="PROSITE" id="PS00913">
    <property type="entry name" value="ADH_IRON_1"/>
    <property type="match status" value="1"/>
</dbReference>
<dbReference type="EMBL" id="CAQI01000059">
    <property type="protein sequence ID" value="CCQ48284.1"/>
    <property type="molecule type" value="Genomic_DNA"/>
</dbReference>
<evidence type="ECO:0000259" key="4">
    <source>
        <dbReference type="Pfam" id="PF00465"/>
    </source>
</evidence>
<dbReference type="Proteomes" id="UP000035722">
    <property type="component" value="Unassembled WGS sequence"/>
</dbReference>
<proteinExistence type="inferred from homology"/>
<dbReference type="PANTHER" id="PTHR11496:SF102">
    <property type="entry name" value="ALCOHOL DEHYDROGENASE 4"/>
    <property type="match status" value="1"/>
</dbReference>
<dbReference type="FunFam" id="3.40.50.1970:FF:000003">
    <property type="entry name" value="Alcohol dehydrogenase, iron-containing"/>
    <property type="match status" value="1"/>
</dbReference>
<keyword evidence="7" id="KW-1185">Reference proteome</keyword>
<dbReference type="Gene3D" id="1.20.1090.10">
    <property type="entry name" value="Dehydroquinate synthase-like - alpha domain"/>
    <property type="match status" value="1"/>
</dbReference>
<dbReference type="CDD" id="cd08191">
    <property type="entry name" value="Fe-ADH-like"/>
    <property type="match status" value="1"/>
</dbReference>
<accession>A0A024H900</accession>
<evidence type="ECO:0000256" key="2">
    <source>
        <dbReference type="ARBA" id="ARBA00023002"/>
    </source>
</evidence>
<dbReference type="InterPro" id="IPR039697">
    <property type="entry name" value="Alcohol_dehydrogenase_Fe"/>
</dbReference>
<comment type="similarity">
    <text evidence="1">Belongs to the iron-containing alcohol dehydrogenase family.</text>
</comment>
<evidence type="ECO:0000256" key="3">
    <source>
        <dbReference type="ARBA" id="ARBA00023027"/>
    </source>
</evidence>
<dbReference type="RefSeq" id="WP_050057087.1">
    <property type="nucleotide sequence ID" value="NZ_CAQI01000059.1"/>
</dbReference>
<dbReference type="PANTHER" id="PTHR11496">
    <property type="entry name" value="ALCOHOL DEHYDROGENASE"/>
    <property type="match status" value="1"/>
</dbReference>
<gene>
    <name evidence="6" type="primary">adh</name>
    <name evidence="6" type="ORF">ARTSIC4J27_4286</name>
</gene>
<comment type="caution">
    <text evidence="6">The sequence shown here is derived from an EMBL/GenBank/DDBJ whole genome shotgun (WGS) entry which is preliminary data.</text>
</comment>
<dbReference type="GO" id="GO:0004022">
    <property type="term" value="F:alcohol dehydrogenase (NAD+) activity"/>
    <property type="evidence" value="ECO:0007669"/>
    <property type="project" value="TreeGrafter"/>
</dbReference>
<name>A0A024H900_9MICC</name>
<keyword evidence="3" id="KW-0520">NAD</keyword>
<dbReference type="InterPro" id="IPR001670">
    <property type="entry name" value="ADH_Fe/GldA"/>
</dbReference>
<organism evidence="6 7">
    <name type="scientific">Pseudarthrobacter siccitolerans</name>
    <dbReference type="NCBI Taxonomy" id="861266"/>
    <lineage>
        <taxon>Bacteria</taxon>
        <taxon>Bacillati</taxon>
        <taxon>Actinomycetota</taxon>
        <taxon>Actinomycetes</taxon>
        <taxon>Micrococcales</taxon>
        <taxon>Micrococcaceae</taxon>
        <taxon>Pseudarthrobacter</taxon>
    </lineage>
</organism>
<dbReference type="InterPro" id="IPR018211">
    <property type="entry name" value="ADH_Fe_CS"/>
</dbReference>
<evidence type="ECO:0000313" key="7">
    <source>
        <dbReference type="Proteomes" id="UP000035722"/>
    </source>
</evidence>
<evidence type="ECO:0000256" key="1">
    <source>
        <dbReference type="ARBA" id="ARBA00007358"/>
    </source>
</evidence>
<dbReference type="AlphaFoldDB" id="A0A024H900"/>
<reference evidence="7" key="1">
    <citation type="journal article" date="2014" name="Genome Announc.">
        <title>Genome Sequence of Arthrobacter siccitolerans 4J27, a Xeroprotectant-Producing Desiccation-Tolerant Microorganism.</title>
        <authorList>
            <person name="Manzanera M."/>
            <person name="Santa-Cruz-Calvo L."/>
            <person name="Vilchez J.I."/>
            <person name="Garcia-Fontana C."/>
            <person name="Silva-Castro G.A."/>
            <person name="Calvo C."/>
            <person name="Gonzalez-Lopez J."/>
        </authorList>
    </citation>
    <scope>NUCLEOTIDE SEQUENCE [LARGE SCALE GENOMIC DNA]</scope>
    <source>
        <strain evidence="7">4J27</strain>
    </source>
</reference>
<dbReference type="Pfam" id="PF00465">
    <property type="entry name" value="Fe-ADH"/>
    <property type="match status" value="1"/>
</dbReference>
<dbReference type="STRING" id="861266.ARTSIC4J27_4286"/>